<dbReference type="InterPro" id="IPR050951">
    <property type="entry name" value="Retrovirus_Pol_polyprotein"/>
</dbReference>
<protein>
    <submittedName>
        <fullName evidence="1">Transposon Tf2-11 polyprotein</fullName>
    </submittedName>
</protein>
<dbReference type="SUPFAM" id="SSF53098">
    <property type="entry name" value="Ribonuclease H-like"/>
    <property type="match status" value="1"/>
</dbReference>
<proteinExistence type="predicted"/>
<dbReference type="PANTHER" id="PTHR37984:SF15">
    <property type="entry name" value="INTEGRASE CATALYTIC DOMAIN-CONTAINING PROTEIN"/>
    <property type="match status" value="1"/>
</dbReference>
<keyword evidence="2" id="KW-1185">Reference proteome</keyword>
<organism evidence="1 2">
    <name type="scientific">Nephila pilipes</name>
    <name type="common">Giant wood spider</name>
    <name type="synonym">Nephila maculata</name>
    <dbReference type="NCBI Taxonomy" id="299642"/>
    <lineage>
        <taxon>Eukaryota</taxon>
        <taxon>Metazoa</taxon>
        <taxon>Ecdysozoa</taxon>
        <taxon>Arthropoda</taxon>
        <taxon>Chelicerata</taxon>
        <taxon>Arachnida</taxon>
        <taxon>Araneae</taxon>
        <taxon>Araneomorphae</taxon>
        <taxon>Entelegynae</taxon>
        <taxon>Araneoidea</taxon>
        <taxon>Nephilidae</taxon>
        <taxon>Nephila</taxon>
    </lineage>
</organism>
<dbReference type="AlphaFoldDB" id="A0A8X6Q1C6"/>
<gene>
    <name evidence="1" type="primary">Tf2-11_58</name>
    <name evidence="1" type="ORF">NPIL_233961</name>
</gene>
<comment type="caution">
    <text evidence="1">The sequence shown here is derived from an EMBL/GenBank/DDBJ whole genome shotgun (WGS) entry which is preliminary data.</text>
</comment>
<sequence length="147" mass="16640">MPQSEFRGGLGYEDSSAAVEPNRSWKVRDFCFQMNRVTVSPYGSVLNSELLLLLEACAKNIKSKVCSCVPCQQAKETWHTKSPIGTFTLSDAHFAHIHIDILDPLPPSEGNQYCLIIIDRFSRWSEVIPTLDMTAETITYALLHFRF</sequence>
<accession>A0A8X6Q1C6</accession>
<dbReference type="InterPro" id="IPR012337">
    <property type="entry name" value="RNaseH-like_sf"/>
</dbReference>
<dbReference type="EMBL" id="BMAW01075098">
    <property type="protein sequence ID" value="GFT95023.1"/>
    <property type="molecule type" value="Genomic_DNA"/>
</dbReference>
<dbReference type="OrthoDB" id="775972at2759"/>
<dbReference type="PANTHER" id="PTHR37984">
    <property type="entry name" value="PROTEIN CBG26694"/>
    <property type="match status" value="1"/>
</dbReference>
<evidence type="ECO:0000313" key="2">
    <source>
        <dbReference type="Proteomes" id="UP000887013"/>
    </source>
</evidence>
<evidence type="ECO:0000313" key="1">
    <source>
        <dbReference type="EMBL" id="GFT95023.1"/>
    </source>
</evidence>
<reference evidence="1" key="1">
    <citation type="submission" date="2020-08" db="EMBL/GenBank/DDBJ databases">
        <title>Multicomponent nature underlies the extraordinary mechanical properties of spider dragline silk.</title>
        <authorList>
            <person name="Kono N."/>
            <person name="Nakamura H."/>
            <person name="Mori M."/>
            <person name="Yoshida Y."/>
            <person name="Ohtoshi R."/>
            <person name="Malay A.D."/>
            <person name="Moran D.A.P."/>
            <person name="Tomita M."/>
            <person name="Numata K."/>
            <person name="Arakawa K."/>
        </authorList>
    </citation>
    <scope>NUCLEOTIDE SEQUENCE</scope>
</reference>
<dbReference type="Gene3D" id="3.30.420.10">
    <property type="entry name" value="Ribonuclease H-like superfamily/Ribonuclease H"/>
    <property type="match status" value="1"/>
</dbReference>
<name>A0A8X6Q1C6_NEPPI</name>
<dbReference type="Proteomes" id="UP000887013">
    <property type="component" value="Unassembled WGS sequence"/>
</dbReference>
<dbReference type="GO" id="GO:0003676">
    <property type="term" value="F:nucleic acid binding"/>
    <property type="evidence" value="ECO:0007669"/>
    <property type="project" value="InterPro"/>
</dbReference>
<dbReference type="InterPro" id="IPR036397">
    <property type="entry name" value="RNaseH_sf"/>
</dbReference>